<keyword evidence="1" id="KW-0813">Transport</keyword>
<evidence type="ECO:0000313" key="6">
    <source>
        <dbReference type="EMBL" id="CBX29235.1"/>
    </source>
</evidence>
<dbReference type="PROSITE" id="PS50893">
    <property type="entry name" value="ABC_TRANSPORTER_2"/>
    <property type="match status" value="1"/>
</dbReference>
<keyword evidence="2" id="KW-0547">Nucleotide-binding</keyword>
<dbReference type="GO" id="GO:0005886">
    <property type="term" value="C:plasma membrane"/>
    <property type="evidence" value="ECO:0007669"/>
    <property type="project" value="TreeGrafter"/>
</dbReference>
<evidence type="ECO:0000259" key="5">
    <source>
        <dbReference type="PROSITE" id="PS50893"/>
    </source>
</evidence>
<sequence>MLLRLFVMDNMSYYKPTDTIECNADFLKVRGIYKSFNSSSAHLEILKDINFDLAKGETMSIVGASGIGKSTLLHILGTLDYPDSGTISFLNEDILRYDSDKLAKFRNESIGFVFQFHHLLSEFAAVENTMMPVLIKGTGKKKAKEAAEEILIRVGLKDRINSRVSVLSGGEQQRVAIARALILNPLILLADEPTGNLDKRNSEQVHELLMELNRELGMSMVVVTHNMELASFMARCVTIIDGRLVEAG</sequence>
<keyword evidence="6" id="KW-0449">Lipoprotein</keyword>
<reference evidence="6" key="1">
    <citation type="journal article" date="2011" name="Environ. Microbiol.">
        <title>Genomic insights into the metabolic potential of the polycyclic aromatic hydrocarbon degrading sulfate-reducing Deltaproteobacterium N47.</title>
        <authorList>
            <person name="Bergmann F."/>
            <person name="Selesi D."/>
            <person name="Weinmaier T."/>
            <person name="Tischler P."/>
            <person name="Rattei T."/>
            <person name="Meckenstock R.U."/>
        </authorList>
    </citation>
    <scope>NUCLEOTIDE SEQUENCE</scope>
</reference>
<dbReference type="PANTHER" id="PTHR24220">
    <property type="entry name" value="IMPORT ATP-BINDING PROTEIN"/>
    <property type="match status" value="1"/>
</dbReference>
<dbReference type="FunFam" id="3.40.50.300:FF:000032">
    <property type="entry name" value="Export ABC transporter ATP-binding protein"/>
    <property type="match status" value="1"/>
</dbReference>
<dbReference type="InterPro" id="IPR017911">
    <property type="entry name" value="MacB-like_ATP-bd"/>
</dbReference>
<dbReference type="PANTHER" id="PTHR24220:SF689">
    <property type="entry name" value="LIPOPROTEIN-RELEASING SYSTEM ATP-BINDING PROTEIN LOLD"/>
    <property type="match status" value="1"/>
</dbReference>
<evidence type="ECO:0000256" key="1">
    <source>
        <dbReference type="ARBA" id="ARBA00022448"/>
    </source>
</evidence>
<dbReference type="GO" id="GO:0016887">
    <property type="term" value="F:ATP hydrolysis activity"/>
    <property type="evidence" value="ECO:0007669"/>
    <property type="project" value="InterPro"/>
</dbReference>
<dbReference type="SUPFAM" id="SSF52540">
    <property type="entry name" value="P-loop containing nucleoside triphosphate hydrolases"/>
    <property type="match status" value="1"/>
</dbReference>
<evidence type="ECO:0000256" key="3">
    <source>
        <dbReference type="ARBA" id="ARBA00022840"/>
    </source>
</evidence>
<dbReference type="Gene3D" id="3.40.50.300">
    <property type="entry name" value="P-loop containing nucleotide triphosphate hydrolases"/>
    <property type="match status" value="1"/>
</dbReference>
<dbReference type="PROSITE" id="PS00211">
    <property type="entry name" value="ABC_TRANSPORTER_1"/>
    <property type="match status" value="1"/>
</dbReference>
<dbReference type="GO" id="GO:0098796">
    <property type="term" value="C:membrane protein complex"/>
    <property type="evidence" value="ECO:0007669"/>
    <property type="project" value="UniProtKB-ARBA"/>
</dbReference>
<dbReference type="GO" id="GO:0005524">
    <property type="term" value="F:ATP binding"/>
    <property type="evidence" value="ECO:0007669"/>
    <property type="project" value="UniProtKB-KW"/>
</dbReference>
<dbReference type="GO" id="GO:0022857">
    <property type="term" value="F:transmembrane transporter activity"/>
    <property type="evidence" value="ECO:0007669"/>
    <property type="project" value="UniProtKB-ARBA"/>
</dbReference>
<proteinExistence type="inferred from homology"/>
<dbReference type="EMBL" id="FR695872">
    <property type="protein sequence ID" value="CBX29235.1"/>
    <property type="molecule type" value="Genomic_DNA"/>
</dbReference>
<dbReference type="CDD" id="cd03255">
    <property type="entry name" value="ABC_MJ0796_LolCDE_FtsE"/>
    <property type="match status" value="1"/>
</dbReference>
<evidence type="ECO:0000256" key="4">
    <source>
        <dbReference type="ARBA" id="ARBA00038388"/>
    </source>
</evidence>
<dbReference type="SMART" id="SM00382">
    <property type="entry name" value="AAA"/>
    <property type="match status" value="1"/>
</dbReference>
<dbReference type="InterPro" id="IPR003593">
    <property type="entry name" value="AAA+_ATPase"/>
</dbReference>
<accession>E1YF91</accession>
<name>E1YF91_9BACT</name>
<dbReference type="Pfam" id="PF00005">
    <property type="entry name" value="ABC_tran"/>
    <property type="match status" value="1"/>
</dbReference>
<dbReference type="InterPro" id="IPR017871">
    <property type="entry name" value="ABC_transporter-like_CS"/>
</dbReference>
<dbReference type="InterPro" id="IPR015854">
    <property type="entry name" value="ABC_transpr_LolD-like"/>
</dbReference>
<comment type="similarity">
    <text evidence="4">Belongs to the ABC transporter superfamily. Macrolide exporter (TC 3.A.1.122) family.</text>
</comment>
<protein>
    <submittedName>
        <fullName evidence="6">Lipoprotein-releasing system ATP-binding protein lolD</fullName>
    </submittedName>
</protein>
<dbReference type="InterPro" id="IPR003439">
    <property type="entry name" value="ABC_transporter-like_ATP-bd"/>
</dbReference>
<organism evidence="6">
    <name type="scientific">uncultured Desulfobacterium sp</name>
    <dbReference type="NCBI Taxonomy" id="201089"/>
    <lineage>
        <taxon>Bacteria</taxon>
        <taxon>Pseudomonadati</taxon>
        <taxon>Thermodesulfobacteriota</taxon>
        <taxon>Desulfobacteria</taxon>
        <taxon>Desulfobacterales</taxon>
        <taxon>Desulfobacteriaceae</taxon>
        <taxon>Desulfobacterium</taxon>
        <taxon>environmental samples</taxon>
    </lineage>
</organism>
<feature type="domain" description="ABC transporter" evidence="5">
    <location>
        <begin position="27"/>
        <end position="248"/>
    </location>
</feature>
<gene>
    <name evidence="6" type="ORF">N47_J02160</name>
</gene>
<dbReference type="AlphaFoldDB" id="E1YF91"/>
<keyword evidence="3 6" id="KW-0067">ATP-binding</keyword>
<dbReference type="InterPro" id="IPR027417">
    <property type="entry name" value="P-loop_NTPase"/>
</dbReference>
<evidence type="ECO:0000256" key="2">
    <source>
        <dbReference type="ARBA" id="ARBA00022741"/>
    </source>
</evidence>